<dbReference type="CDD" id="cd00144">
    <property type="entry name" value="MPP_PPP_family"/>
    <property type="match status" value="1"/>
</dbReference>
<dbReference type="InterPro" id="IPR011992">
    <property type="entry name" value="EF-hand-dom_pair"/>
</dbReference>
<feature type="region of interest" description="Disordered" evidence="1">
    <location>
        <begin position="1"/>
        <end position="37"/>
    </location>
</feature>
<dbReference type="PANTHER" id="PTHR11668:SF496">
    <property type="entry name" value="SERINE_THREONINE-PROTEIN PHOSPHATASE"/>
    <property type="match status" value="1"/>
</dbReference>
<dbReference type="InterPro" id="IPR004843">
    <property type="entry name" value="Calcineurin-like_PHP"/>
</dbReference>
<dbReference type="AlphaFoldDB" id="A0A9Q0MGM4"/>
<dbReference type="GO" id="GO:0016787">
    <property type="term" value="F:hydrolase activity"/>
    <property type="evidence" value="ECO:0007669"/>
    <property type="project" value="InterPro"/>
</dbReference>
<dbReference type="SUPFAM" id="SSF47473">
    <property type="entry name" value="EF-hand"/>
    <property type="match status" value="1"/>
</dbReference>
<dbReference type="PANTHER" id="PTHR11668">
    <property type="entry name" value="SERINE/THREONINE PROTEIN PHOSPHATASE"/>
    <property type="match status" value="1"/>
</dbReference>
<feature type="compositionally biased region" description="Polar residues" evidence="1">
    <location>
        <begin position="16"/>
        <end position="26"/>
    </location>
</feature>
<comment type="caution">
    <text evidence="3">The sequence shown here is derived from an EMBL/GenBank/DDBJ whole genome shotgun (WGS) entry which is preliminary data.</text>
</comment>
<dbReference type="InterPro" id="IPR006186">
    <property type="entry name" value="Ser/Thr-sp_prot-phosphatase"/>
</dbReference>
<evidence type="ECO:0000313" key="3">
    <source>
        <dbReference type="EMBL" id="KAJ6224057.1"/>
    </source>
</evidence>
<accession>A0A9Q0MGM4</accession>
<dbReference type="OrthoDB" id="6502581at2759"/>
<protein>
    <recommendedName>
        <fullName evidence="2">Serine/threonine specific protein phosphatases domain-containing protein</fullName>
    </recommendedName>
</protein>
<sequence>MKRVRGNKSNSKRSNRTGSQQSNESIGISPKEDDNNNNKRKIEHFSVFKFFGLEKGSHDIIIFLFWCEKHNKIAIVNRQLSHLVWLPYTAIASENTWEESANNGVRFFLDKSLEEVDNIDGNQTLDEDLHNSAILPKYNCTAIHILRLQLPLEIFEIRITQFVHIFQTEGYECCQDTTNLQWVNVNDILNDNIKPLLGPEVKMFAAKITNRESRYIFEFNEDTALEFLNKPEKLTTSQSKLLIQANSTSDIVLSMYEDFVEFCFPSFYMTLDSFRLYLIKYGYDMNDSRFESLFRSISYNRKSYIDFFEFLVGIYCFEPGVENCEARRRMLFRYYDLDRQTSLNQLKIKTLLKDINPNAKPELIQTLVMELIQGESKTLKFEDFQNAIITGKLLGTEKLLRSPQRIVPQIVSDVKRHRLDRNRLNVSSIHKEERRNRGVCDKCRAQNYQYAMHCVTFQPDGRCGNPARTVNKANVDINFEASDPVSSVRYSVEYRFGIGSISNVFINLIRKRKAFHNIFVINSDEDPHMISKYIGNLCSCISTFFNIEEKLMKINGPAIVVGDMLGNLDSMMTIDKLLCQTVPIIQTMMVFMGNYIGNGINNVELICFLFSLKLQAPNKIILLRGSNENFKQSQNLLTECTFKYGEEAGMAIYHHIFNAIEKMPYAVVIDQSVICLHSGIPQQTTRLTLFETIPQSLKNVEECPLAYEVINNIPTDSEHAKVNEFTLAQLNSFLACNNLSHIIRSHANRDVLNNGYEFSFRNQCITICSNTSTPIVASLEHGRKMMARSEEVVDMPTTIRIVKLEATAKTSIKNFLP</sequence>
<dbReference type="InterPro" id="IPR029052">
    <property type="entry name" value="Metallo-depent_PP-like"/>
</dbReference>
<reference evidence="3" key="1">
    <citation type="submission" date="2022-12" db="EMBL/GenBank/DDBJ databases">
        <title>Genome assemblies of Blomia tropicalis.</title>
        <authorList>
            <person name="Cui Y."/>
        </authorList>
    </citation>
    <scope>NUCLEOTIDE SEQUENCE</scope>
    <source>
        <tissue evidence="3">Adult mites</tissue>
    </source>
</reference>
<dbReference type="SUPFAM" id="SSF56300">
    <property type="entry name" value="Metallo-dependent phosphatases"/>
    <property type="match status" value="1"/>
</dbReference>
<dbReference type="InterPro" id="IPR050341">
    <property type="entry name" value="PP1_catalytic_subunit"/>
</dbReference>
<gene>
    <name evidence="3" type="ORF">RDWZM_002602</name>
</gene>
<dbReference type="EMBL" id="JAPWDV010000001">
    <property type="protein sequence ID" value="KAJ6224057.1"/>
    <property type="molecule type" value="Genomic_DNA"/>
</dbReference>
<feature type="compositionally biased region" description="Basic residues" evidence="1">
    <location>
        <begin position="1"/>
        <end position="15"/>
    </location>
</feature>
<dbReference type="Pfam" id="PF00149">
    <property type="entry name" value="Metallophos"/>
    <property type="match status" value="1"/>
</dbReference>
<evidence type="ECO:0000313" key="4">
    <source>
        <dbReference type="Proteomes" id="UP001142055"/>
    </source>
</evidence>
<dbReference type="Gene3D" id="3.60.21.10">
    <property type="match status" value="1"/>
</dbReference>
<dbReference type="SMART" id="SM00156">
    <property type="entry name" value="PP2Ac"/>
    <property type="match status" value="1"/>
</dbReference>
<proteinExistence type="predicted"/>
<evidence type="ECO:0000259" key="2">
    <source>
        <dbReference type="SMART" id="SM00156"/>
    </source>
</evidence>
<dbReference type="Proteomes" id="UP001142055">
    <property type="component" value="Chromosome 1"/>
</dbReference>
<name>A0A9Q0MGM4_BLOTA</name>
<dbReference type="PRINTS" id="PR00114">
    <property type="entry name" value="STPHPHTASE"/>
</dbReference>
<organism evidence="3 4">
    <name type="scientific">Blomia tropicalis</name>
    <name type="common">Mite</name>
    <dbReference type="NCBI Taxonomy" id="40697"/>
    <lineage>
        <taxon>Eukaryota</taxon>
        <taxon>Metazoa</taxon>
        <taxon>Ecdysozoa</taxon>
        <taxon>Arthropoda</taxon>
        <taxon>Chelicerata</taxon>
        <taxon>Arachnida</taxon>
        <taxon>Acari</taxon>
        <taxon>Acariformes</taxon>
        <taxon>Sarcoptiformes</taxon>
        <taxon>Astigmata</taxon>
        <taxon>Glycyphagoidea</taxon>
        <taxon>Echimyopodidae</taxon>
        <taxon>Blomia</taxon>
    </lineage>
</organism>
<feature type="domain" description="Serine/threonine specific protein phosphatases" evidence="2">
    <location>
        <begin position="529"/>
        <end position="794"/>
    </location>
</feature>
<dbReference type="Gene3D" id="1.10.238.10">
    <property type="entry name" value="EF-hand"/>
    <property type="match status" value="1"/>
</dbReference>
<evidence type="ECO:0000256" key="1">
    <source>
        <dbReference type="SAM" id="MobiDB-lite"/>
    </source>
</evidence>
<keyword evidence="4" id="KW-1185">Reference proteome</keyword>